<dbReference type="AlphaFoldDB" id="Q2FR10"/>
<evidence type="ECO:0000313" key="1">
    <source>
        <dbReference type="EMBL" id="ABD41425.1"/>
    </source>
</evidence>
<sequence length="93" mass="11175">MFIILIEKKAREYLQKLPIKTRRIIVEKIQELQINPFSGGNKERIEYHKPPAVYLLHISRSYTVFYLIDEEKDVVKIETIETIEKAHKTYTRK</sequence>
<name>Q2FR10_METHJ</name>
<dbReference type="KEGG" id="mhu:Mhun_1700"/>
<dbReference type="OrthoDB" id="228407at2157"/>
<dbReference type="InterPro" id="IPR035093">
    <property type="entry name" value="RelE/ParE_toxin_dom_sf"/>
</dbReference>
<gene>
    <name evidence="1" type="ordered locus">Mhun_1700</name>
</gene>
<dbReference type="SUPFAM" id="SSF143011">
    <property type="entry name" value="RelE-like"/>
    <property type="match status" value="1"/>
</dbReference>
<protein>
    <recommendedName>
        <fullName evidence="3">Plasmid stabilization system</fullName>
    </recommendedName>
</protein>
<accession>Q2FR10</accession>
<dbReference type="EnsemblBacteria" id="ABD41425">
    <property type="protein sequence ID" value="ABD41425"/>
    <property type="gene ID" value="Mhun_1700"/>
</dbReference>
<keyword evidence="2" id="KW-1185">Reference proteome</keyword>
<dbReference type="EMBL" id="CP000254">
    <property type="protein sequence ID" value="ABD41425.1"/>
    <property type="molecule type" value="Genomic_DNA"/>
</dbReference>
<dbReference type="InParanoid" id="Q2FR10"/>
<reference evidence="2" key="1">
    <citation type="journal article" date="2016" name="Stand. Genomic Sci.">
        <title>Complete genome sequence of Methanospirillum hungatei type strain JF1.</title>
        <authorList>
            <person name="Gunsalus R.P."/>
            <person name="Cook L.E."/>
            <person name="Crable B."/>
            <person name="Rohlin L."/>
            <person name="McDonald E."/>
            <person name="Mouttaki H."/>
            <person name="Sieber J.R."/>
            <person name="Poweleit N."/>
            <person name="Zhou H."/>
            <person name="Lapidus A.L."/>
            <person name="Daligault H.E."/>
            <person name="Land M."/>
            <person name="Gilna P."/>
            <person name="Ivanova N."/>
            <person name="Kyrpides N."/>
            <person name="Culley D.E."/>
            <person name="McInerney M.J."/>
        </authorList>
    </citation>
    <scope>NUCLEOTIDE SEQUENCE [LARGE SCALE GENOMIC DNA]</scope>
    <source>
        <strain evidence="2">ATCC 27890 / DSM 864 / NBRC 100397 / JF-1</strain>
    </source>
</reference>
<dbReference type="HOGENOM" id="CLU_155761_2_1_2"/>
<dbReference type="eggNOG" id="arCOG01665">
    <property type="taxonomic scope" value="Archaea"/>
</dbReference>
<evidence type="ECO:0000313" key="2">
    <source>
        <dbReference type="Proteomes" id="UP000001941"/>
    </source>
</evidence>
<proteinExistence type="predicted"/>
<evidence type="ECO:0008006" key="3">
    <source>
        <dbReference type="Google" id="ProtNLM"/>
    </source>
</evidence>
<organism evidence="1 2">
    <name type="scientific">Methanospirillum hungatei JF-1 (strain ATCC 27890 / DSM 864 / NBRC 100397 / JF-1)</name>
    <dbReference type="NCBI Taxonomy" id="323259"/>
    <lineage>
        <taxon>Archaea</taxon>
        <taxon>Methanobacteriati</taxon>
        <taxon>Methanobacteriota</taxon>
        <taxon>Stenosarchaea group</taxon>
        <taxon>Methanomicrobia</taxon>
        <taxon>Methanomicrobiales</taxon>
        <taxon>Methanospirillaceae</taxon>
        <taxon>Methanospirillum</taxon>
    </lineage>
</organism>
<dbReference type="Proteomes" id="UP000001941">
    <property type="component" value="Chromosome"/>
</dbReference>
<dbReference type="Gene3D" id="3.30.2310.20">
    <property type="entry name" value="RelE-like"/>
    <property type="match status" value="1"/>
</dbReference>